<evidence type="ECO:0000313" key="2">
    <source>
        <dbReference type="EMBL" id="GAT15484.1"/>
    </source>
</evidence>
<keyword evidence="1" id="KW-0472">Membrane</keyword>
<comment type="caution">
    <text evidence="2">The sequence shown here is derived from an EMBL/GenBank/DDBJ whole genome shotgun (WGS) entry which is preliminary data.</text>
</comment>
<evidence type="ECO:0000313" key="3">
    <source>
        <dbReference type="Proteomes" id="UP000069654"/>
    </source>
</evidence>
<keyword evidence="1" id="KW-0812">Transmembrane</keyword>
<dbReference type="EMBL" id="BCTB01000018">
    <property type="protein sequence ID" value="GAT15484.1"/>
    <property type="molecule type" value="Genomic_DNA"/>
</dbReference>
<protein>
    <submittedName>
        <fullName evidence="2">Uncharacterized protein</fullName>
    </submittedName>
</protein>
<gene>
    <name evidence="2" type="ORF">RMCT_2454</name>
</gene>
<reference evidence="3" key="2">
    <citation type="submission" date="2016-02" db="EMBL/GenBank/DDBJ databases">
        <title>Draft genome sequence of five rapidly growing Mycobacterium species.</title>
        <authorList>
            <person name="Katahira K."/>
            <person name="Gotou Y."/>
            <person name="Iida K."/>
            <person name="Ogura Y."/>
            <person name="Hayashi T."/>
        </authorList>
    </citation>
    <scope>NUCLEOTIDE SEQUENCE [LARGE SCALE GENOMIC DNA]</scope>
    <source>
        <strain evidence="3">JCM6362</strain>
    </source>
</reference>
<evidence type="ECO:0000256" key="1">
    <source>
        <dbReference type="SAM" id="Phobius"/>
    </source>
</evidence>
<reference evidence="2 3" key="1">
    <citation type="journal article" date="2016" name="Genome Announc.">
        <title>Draft Genome Sequences of Five Rapidly Growing Mycobacterium Species, M. thermoresistibile, M. fortuitum subsp. acetamidolyticum, M. canariasense, M. brisbanense, and M. novocastrense.</title>
        <authorList>
            <person name="Katahira K."/>
            <person name="Ogura Y."/>
            <person name="Gotoh Y."/>
            <person name="Hayashi T."/>
        </authorList>
    </citation>
    <scope>NUCLEOTIDE SEQUENCE [LARGE SCALE GENOMIC DNA]</scope>
    <source>
        <strain evidence="2 3">JCM6362</strain>
    </source>
</reference>
<proteinExistence type="predicted"/>
<dbReference type="AlphaFoldDB" id="A0A100XF18"/>
<feature type="transmembrane region" description="Helical" evidence="1">
    <location>
        <begin position="72"/>
        <end position="89"/>
    </location>
</feature>
<name>A0A100XF18_MYCTH</name>
<keyword evidence="1" id="KW-1133">Transmembrane helix</keyword>
<feature type="transmembrane region" description="Helical" evidence="1">
    <location>
        <begin position="12"/>
        <end position="33"/>
    </location>
</feature>
<accession>A0A100XF18</accession>
<dbReference type="Proteomes" id="UP000069654">
    <property type="component" value="Unassembled WGS sequence"/>
</dbReference>
<feature type="transmembrane region" description="Helical" evidence="1">
    <location>
        <begin position="45"/>
        <end position="66"/>
    </location>
</feature>
<sequence>MERAPSHMIRAVLLAVILLVLVTAVAVVTRGGPRDAPTDRRLSDAATTTLVVLGMLALGVAITLGFTVGDGWPLLPIGAWVGAYLVVRVRDRTRPQRERATLEQRRDAARRRLDEFGPDGVAALDEAETLIDRILHTEAAQHGWLGDLDFGADTEMIAAAQRRITELRKACDEWAALPDPMPVDADLIVDAQRSIGELKAAVAERLQVLHDCANQAEAVDRALAQQREQDAVEHRRDQLRVRITALLTGTRAASQREPSEATDLVRSRVAAFQELQATIQAHRRADSID</sequence>
<organism evidence="2 3">
    <name type="scientific">Mycolicibacterium thermoresistibile</name>
    <name type="common">Mycobacterium thermoresistibile</name>
    <dbReference type="NCBI Taxonomy" id="1797"/>
    <lineage>
        <taxon>Bacteria</taxon>
        <taxon>Bacillati</taxon>
        <taxon>Actinomycetota</taxon>
        <taxon>Actinomycetes</taxon>
        <taxon>Mycobacteriales</taxon>
        <taxon>Mycobacteriaceae</taxon>
        <taxon>Mycolicibacterium</taxon>
    </lineage>
</organism>